<reference evidence="1 2" key="1">
    <citation type="submission" date="2019-06" db="EMBL/GenBank/DDBJ databases">
        <title>Whole genome shotgun sequence of Glutamicibacter nicotianae NBRC 14234.</title>
        <authorList>
            <person name="Hosoyama A."/>
            <person name="Uohara A."/>
            <person name="Ohji S."/>
            <person name="Ichikawa N."/>
        </authorList>
    </citation>
    <scope>NUCLEOTIDE SEQUENCE [LARGE SCALE GENOMIC DNA]</scope>
    <source>
        <strain evidence="1 2">NBRC 14234</strain>
    </source>
</reference>
<organism evidence="1 2">
    <name type="scientific">Glutamicibacter nicotianae</name>
    <name type="common">Arthrobacter nicotianae</name>
    <dbReference type="NCBI Taxonomy" id="37929"/>
    <lineage>
        <taxon>Bacteria</taxon>
        <taxon>Bacillati</taxon>
        <taxon>Actinomycetota</taxon>
        <taxon>Actinomycetes</taxon>
        <taxon>Micrococcales</taxon>
        <taxon>Micrococcaceae</taxon>
        <taxon>Glutamicibacter</taxon>
    </lineage>
</organism>
<evidence type="ECO:0000313" key="1">
    <source>
        <dbReference type="EMBL" id="GEC13078.1"/>
    </source>
</evidence>
<dbReference type="Proteomes" id="UP000316242">
    <property type="component" value="Unassembled WGS sequence"/>
</dbReference>
<name>A0ABQ0RMQ9_GLUNI</name>
<comment type="caution">
    <text evidence="1">The sequence shown here is derived from an EMBL/GenBank/DDBJ whole genome shotgun (WGS) entry which is preliminary data.</text>
</comment>
<evidence type="ECO:0000313" key="2">
    <source>
        <dbReference type="Proteomes" id="UP000316242"/>
    </source>
</evidence>
<sequence>MLPGPAGARVRIEHQEVDAALGQMVGGGKPGLPCADHDCRVHNQGNPAHFKVIPEAIFATLEGVTGVRWVTTRELIVRAARLGLHAIRLNRAPTEGYA</sequence>
<proteinExistence type="predicted"/>
<accession>A0ABQ0RMQ9</accession>
<protein>
    <submittedName>
        <fullName evidence="1">Uncharacterized protein</fullName>
    </submittedName>
</protein>
<dbReference type="EMBL" id="BJNE01000009">
    <property type="protein sequence ID" value="GEC13078.1"/>
    <property type="molecule type" value="Genomic_DNA"/>
</dbReference>
<gene>
    <name evidence="1" type="ORF">ANI01nite_22810</name>
</gene>
<keyword evidence="2" id="KW-1185">Reference proteome</keyword>